<comment type="caution">
    <text evidence="1">The sequence shown here is derived from an EMBL/GenBank/DDBJ whole genome shotgun (WGS) entry which is preliminary data.</text>
</comment>
<gene>
    <name evidence="1" type="ORF">SCALOS_LOCUS6323</name>
</gene>
<evidence type="ECO:0000313" key="2">
    <source>
        <dbReference type="Proteomes" id="UP000789860"/>
    </source>
</evidence>
<dbReference type="EMBL" id="CAJVPM010011841">
    <property type="protein sequence ID" value="CAG8584158.1"/>
    <property type="molecule type" value="Genomic_DNA"/>
</dbReference>
<reference evidence="1" key="1">
    <citation type="submission" date="2021-06" db="EMBL/GenBank/DDBJ databases">
        <authorList>
            <person name="Kallberg Y."/>
            <person name="Tangrot J."/>
            <person name="Rosling A."/>
        </authorList>
    </citation>
    <scope>NUCLEOTIDE SEQUENCE</scope>
    <source>
        <strain evidence="1">AU212A</strain>
    </source>
</reference>
<sequence length="268" mass="30802">SSHNDSEELYSRNRSGRGCGHGKYSRGQVSVYTLPDLSNYNLTNIKIQFLLALTTSYLQPIDAEIIKCFKNKLNIKETIDYIAASWDKVEELTITNCWIKTGILLLVSNEDVELAQNTYLESIKCEESEIYELVVDLTEDTVAQEIDAYREVNQTHIPTEEILNDTQIVKTYEQGNSDDSDKELPKITAAEGITDQSMSINDNFFNKTEFFDDGNVFPDNDNFFGGNNFSDSNDFSEDNFSDDDDFFDDNNLFYYHRFIDNYDSSDNY</sequence>
<proteinExistence type="predicted"/>
<keyword evidence="2" id="KW-1185">Reference proteome</keyword>
<protein>
    <submittedName>
        <fullName evidence="1">6896_t:CDS:1</fullName>
    </submittedName>
</protein>
<evidence type="ECO:0000313" key="1">
    <source>
        <dbReference type="EMBL" id="CAG8584158.1"/>
    </source>
</evidence>
<organism evidence="1 2">
    <name type="scientific">Scutellospora calospora</name>
    <dbReference type="NCBI Taxonomy" id="85575"/>
    <lineage>
        <taxon>Eukaryota</taxon>
        <taxon>Fungi</taxon>
        <taxon>Fungi incertae sedis</taxon>
        <taxon>Mucoromycota</taxon>
        <taxon>Glomeromycotina</taxon>
        <taxon>Glomeromycetes</taxon>
        <taxon>Diversisporales</taxon>
        <taxon>Gigasporaceae</taxon>
        <taxon>Scutellospora</taxon>
    </lineage>
</organism>
<dbReference type="Proteomes" id="UP000789860">
    <property type="component" value="Unassembled WGS sequence"/>
</dbReference>
<name>A0ACA9MDB4_9GLOM</name>
<feature type="non-terminal residue" evidence="1">
    <location>
        <position position="1"/>
    </location>
</feature>
<accession>A0ACA9MDB4</accession>